<gene>
    <name evidence="1" type="ORF">BZL30_3067</name>
</gene>
<dbReference type="Proteomes" id="UP000189229">
    <property type="component" value="Unassembled WGS sequence"/>
</dbReference>
<dbReference type="AlphaFoldDB" id="A0A1V3XA58"/>
<dbReference type="EC" id="1.17.1.-" evidence="1"/>
<organism evidence="1 2">
    <name type="scientific">Mycobacterium kansasii</name>
    <dbReference type="NCBI Taxonomy" id="1768"/>
    <lineage>
        <taxon>Bacteria</taxon>
        <taxon>Bacillati</taxon>
        <taxon>Actinomycetota</taxon>
        <taxon>Actinomycetes</taxon>
        <taxon>Mycobacteriales</taxon>
        <taxon>Mycobacteriaceae</taxon>
        <taxon>Mycobacterium</taxon>
    </lineage>
</organism>
<sequence length="40" mass="4804">MVERFEMEVDTTRANEFWRAEVQRNLDARKLADDVPAEQH</sequence>
<evidence type="ECO:0000313" key="1">
    <source>
        <dbReference type="EMBL" id="OOK75990.1"/>
    </source>
</evidence>
<accession>A0A1V3XA58</accession>
<keyword evidence="1" id="KW-0560">Oxidoreductase</keyword>
<protein>
    <submittedName>
        <fullName evidence="1">3-ketosteroid-9-alpha-hydroxylase oxygenase subunit domain protein</fullName>
        <ecNumber evidence="1">1.17.1.-</ecNumber>
    </submittedName>
</protein>
<comment type="caution">
    <text evidence="1">The sequence shown here is derived from an EMBL/GenBank/DDBJ whole genome shotgun (WGS) entry which is preliminary data.</text>
</comment>
<reference evidence="1 2" key="1">
    <citation type="submission" date="2017-02" db="EMBL/GenBank/DDBJ databases">
        <title>Complete genome sequences of Mycobacterium kansasii strains isolated from rhesus macaques.</title>
        <authorList>
            <person name="Panda A."/>
            <person name="Nagaraj S."/>
            <person name="Zhao X."/>
            <person name="Tettelin H."/>
            <person name="Detolla L.J."/>
        </authorList>
    </citation>
    <scope>NUCLEOTIDE SEQUENCE [LARGE SCALE GENOMIC DNA]</scope>
    <source>
        <strain evidence="1 2">11-3813</strain>
    </source>
</reference>
<dbReference type="EMBL" id="MVBM01000003">
    <property type="protein sequence ID" value="OOK75990.1"/>
    <property type="molecule type" value="Genomic_DNA"/>
</dbReference>
<proteinExistence type="predicted"/>
<dbReference type="GO" id="GO:0016491">
    <property type="term" value="F:oxidoreductase activity"/>
    <property type="evidence" value="ECO:0007669"/>
    <property type="project" value="UniProtKB-KW"/>
</dbReference>
<name>A0A1V3XA58_MYCKA</name>
<evidence type="ECO:0000313" key="2">
    <source>
        <dbReference type="Proteomes" id="UP000189229"/>
    </source>
</evidence>
<dbReference type="Gene3D" id="3.90.380.10">
    <property type="entry name" value="Naphthalene 1,2-dioxygenase Alpha Subunit, Chain A, domain 1"/>
    <property type="match status" value="1"/>
</dbReference>